<name>A0ABW1HDE7_9ACTN</name>
<dbReference type="RefSeq" id="WP_377515723.1">
    <property type="nucleotide sequence ID" value="NZ_JBHSQS010000029.1"/>
</dbReference>
<keyword evidence="3" id="KW-1185">Reference proteome</keyword>
<evidence type="ECO:0008006" key="4">
    <source>
        <dbReference type="Google" id="ProtNLM"/>
    </source>
</evidence>
<reference evidence="3" key="1">
    <citation type="journal article" date="2019" name="Int. J. Syst. Evol. Microbiol.">
        <title>The Global Catalogue of Microorganisms (GCM) 10K type strain sequencing project: providing services to taxonomists for standard genome sequencing and annotation.</title>
        <authorList>
            <consortium name="The Broad Institute Genomics Platform"/>
            <consortium name="The Broad Institute Genome Sequencing Center for Infectious Disease"/>
            <person name="Wu L."/>
            <person name="Ma J."/>
        </authorList>
    </citation>
    <scope>NUCLEOTIDE SEQUENCE [LARGE SCALE GENOMIC DNA]</scope>
    <source>
        <strain evidence="3">CGMCC 4.7144</strain>
    </source>
</reference>
<evidence type="ECO:0000313" key="3">
    <source>
        <dbReference type="Proteomes" id="UP001596226"/>
    </source>
</evidence>
<proteinExistence type="predicted"/>
<dbReference type="EMBL" id="JBHSQS010000029">
    <property type="protein sequence ID" value="MFC5927338.1"/>
    <property type="molecule type" value="Genomic_DNA"/>
</dbReference>
<feature type="compositionally biased region" description="Basic residues" evidence="1">
    <location>
        <begin position="332"/>
        <end position="342"/>
    </location>
</feature>
<organism evidence="2 3">
    <name type="scientific">Micromonospora vulcania</name>
    <dbReference type="NCBI Taxonomy" id="1441873"/>
    <lineage>
        <taxon>Bacteria</taxon>
        <taxon>Bacillati</taxon>
        <taxon>Actinomycetota</taxon>
        <taxon>Actinomycetes</taxon>
        <taxon>Micromonosporales</taxon>
        <taxon>Micromonosporaceae</taxon>
        <taxon>Micromonospora</taxon>
    </lineage>
</organism>
<dbReference type="Gene3D" id="1.25.40.10">
    <property type="entry name" value="Tetratricopeptide repeat domain"/>
    <property type="match status" value="1"/>
</dbReference>
<dbReference type="Proteomes" id="UP001596226">
    <property type="component" value="Unassembled WGS sequence"/>
</dbReference>
<evidence type="ECO:0000313" key="2">
    <source>
        <dbReference type="EMBL" id="MFC5927338.1"/>
    </source>
</evidence>
<evidence type="ECO:0000256" key="1">
    <source>
        <dbReference type="SAM" id="MobiDB-lite"/>
    </source>
</evidence>
<dbReference type="InterPro" id="IPR011990">
    <property type="entry name" value="TPR-like_helical_dom_sf"/>
</dbReference>
<feature type="region of interest" description="Disordered" evidence="1">
    <location>
        <begin position="304"/>
        <end position="350"/>
    </location>
</feature>
<feature type="compositionally biased region" description="Basic and acidic residues" evidence="1">
    <location>
        <begin position="306"/>
        <end position="316"/>
    </location>
</feature>
<comment type="caution">
    <text evidence="2">The sequence shown here is derived from an EMBL/GenBank/DDBJ whole genome shotgun (WGS) entry which is preliminary data.</text>
</comment>
<gene>
    <name evidence="2" type="ORF">ACFQGL_28755</name>
</gene>
<sequence>MDIERQLRAALTSKMGPGSDTTTEGQYRAFEAHYRSRITSPDRLRALEDSAVAAEYGVAAYSLGVHLESCGDLAGAERWLRAAAERDIGDAGFRLARLYEGQAVDGFNRLDLGLDENGPAVDERFSEAHYWYRRAASSGYGVPDYPSADGLDTPWISLDCCHSVRALARQEEAERSLVAATRHRDEILRTARQDAGAILGRTRYELRRLSLRHQALSTEVAEFEGTLQMLSRLVNRPRVALSQLIWLVVRSWFSRRTYKSLARIRAVYSLTLAGTQVDEVPCPPEPSLHWRDRLDLLLAARSRSNRVHDRPQRDEPTGDCPADAPTGDITKKPNRDRRRDRKSARELVSP</sequence>
<accession>A0ABW1HDE7</accession>
<dbReference type="SUPFAM" id="SSF81901">
    <property type="entry name" value="HCP-like"/>
    <property type="match status" value="1"/>
</dbReference>
<protein>
    <recommendedName>
        <fullName evidence="4">Sel1 repeat family protein</fullName>
    </recommendedName>
</protein>